<dbReference type="GO" id="GO:0016887">
    <property type="term" value="F:ATP hydrolysis activity"/>
    <property type="evidence" value="ECO:0007669"/>
    <property type="project" value="TreeGrafter"/>
</dbReference>
<protein>
    <submittedName>
        <fullName evidence="5">Type II secretion system protein E</fullName>
    </submittedName>
</protein>
<dbReference type="InterPro" id="IPR007831">
    <property type="entry name" value="T2SS_GspE_N"/>
</dbReference>
<dbReference type="SUPFAM" id="SSF52540">
    <property type="entry name" value="P-loop containing nucleoside triphosphate hydrolases"/>
    <property type="match status" value="1"/>
</dbReference>
<gene>
    <name evidence="5" type="ORF">CIAN88_08420</name>
</gene>
<dbReference type="GO" id="GO:0005524">
    <property type="term" value="F:ATP binding"/>
    <property type="evidence" value="ECO:0007669"/>
    <property type="project" value="UniProtKB-KW"/>
</dbReference>
<evidence type="ECO:0000259" key="4">
    <source>
        <dbReference type="SMART" id="SM00382"/>
    </source>
</evidence>
<evidence type="ECO:0000313" key="5">
    <source>
        <dbReference type="EMBL" id="KGJ53440.1"/>
    </source>
</evidence>
<evidence type="ECO:0000256" key="1">
    <source>
        <dbReference type="ARBA" id="ARBA00006611"/>
    </source>
</evidence>
<evidence type="ECO:0000256" key="2">
    <source>
        <dbReference type="ARBA" id="ARBA00022741"/>
    </source>
</evidence>
<dbReference type="AlphaFoldDB" id="A0A099I6W8"/>
<dbReference type="Gene3D" id="3.40.50.300">
    <property type="entry name" value="P-loop containing nucleotide triphosphate hydrolases"/>
    <property type="match status" value="1"/>
</dbReference>
<dbReference type="PANTHER" id="PTHR30258:SF1">
    <property type="entry name" value="PROTEIN TRANSPORT PROTEIN HOFB HOMOLOG"/>
    <property type="match status" value="1"/>
</dbReference>
<organism evidence="5 6">
    <name type="scientific">Clostridium innocuum</name>
    <dbReference type="NCBI Taxonomy" id="1522"/>
    <lineage>
        <taxon>Bacteria</taxon>
        <taxon>Bacillati</taxon>
        <taxon>Bacillota</taxon>
        <taxon>Clostridia</taxon>
        <taxon>Eubacteriales</taxon>
        <taxon>Clostridiaceae</taxon>
        <taxon>Clostridium</taxon>
    </lineage>
</organism>
<comment type="similarity">
    <text evidence="1">Belongs to the GSP E family.</text>
</comment>
<reference evidence="5 6" key="1">
    <citation type="submission" date="2014-08" db="EMBL/GenBank/DDBJ databases">
        <title>Clostridium innocuum, an unnegligible vancomycin-resistant pathogen causing extra-intestinal infections.</title>
        <authorList>
            <person name="Feng Y."/>
            <person name="Chiu C.-H."/>
        </authorList>
    </citation>
    <scope>NUCLEOTIDE SEQUENCE [LARGE SCALE GENOMIC DNA]</scope>
    <source>
        <strain evidence="5 6">AN88</strain>
    </source>
</reference>
<keyword evidence="2" id="KW-0547">Nucleotide-binding</keyword>
<dbReference type="SMART" id="SM00382">
    <property type="entry name" value="AAA"/>
    <property type="match status" value="1"/>
</dbReference>
<feature type="domain" description="AAA+ ATPase" evidence="4">
    <location>
        <begin position="310"/>
        <end position="433"/>
    </location>
</feature>
<comment type="caution">
    <text evidence="5">The sequence shown here is derived from an EMBL/GenBank/DDBJ whole genome shotgun (WGS) entry which is preliminary data.</text>
</comment>
<dbReference type="GO" id="GO:0005886">
    <property type="term" value="C:plasma membrane"/>
    <property type="evidence" value="ECO:0007669"/>
    <property type="project" value="TreeGrafter"/>
</dbReference>
<dbReference type="EMBL" id="JQIF01000039">
    <property type="protein sequence ID" value="KGJ53440.1"/>
    <property type="molecule type" value="Genomic_DNA"/>
</dbReference>
<dbReference type="InterPro" id="IPR027417">
    <property type="entry name" value="P-loop_NTPase"/>
</dbReference>
<dbReference type="Gene3D" id="3.30.300.160">
    <property type="entry name" value="Type II secretion system, protein E, N-terminal domain"/>
    <property type="match status" value="1"/>
</dbReference>
<dbReference type="Proteomes" id="UP000030008">
    <property type="component" value="Unassembled WGS sequence"/>
</dbReference>
<proteinExistence type="inferred from homology"/>
<evidence type="ECO:0000313" key="6">
    <source>
        <dbReference type="Proteomes" id="UP000030008"/>
    </source>
</evidence>
<dbReference type="Pfam" id="PF00437">
    <property type="entry name" value="T2SSE"/>
    <property type="match status" value="1"/>
</dbReference>
<dbReference type="Gene3D" id="3.30.450.90">
    <property type="match status" value="1"/>
</dbReference>
<dbReference type="InterPro" id="IPR001482">
    <property type="entry name" value="T2SS/T4SS_dom"/>
</dbReference>
<dbReference type="CDD" id="cd01129">
    <property type="entry name" value="PulE-GspE-like"/>
    <property type="match status" value="1"/>
</dbReference>
<dbReference type="FunFam" id="3.30.300.160:FF:000002">
    <property type="entry name" value="Type II secretion system protein E"/>
    <property type="match status" value="1"/>
</dbReference>
<keyword evidence="3" id="KW-0067">ATP-binding</keyword>
<evidence type="ECO:0000256" key="3">
    <source>
        <dbReference type="ARBA" id="ARBA00022840"/>
    </source>
</evidence>
<dbReference type="SUPFAM" id="SSF160246">
    <property type="entry name" value="EspE N-terminal domain-like"/>
    <property type="match status" value="1"/>
</dbReference>
<dbReference type="PANTHER" id="PTHR30258">
    <property type="entry name" value="TYPE II SECRETION SYSTEM PROTEIN GSPE-RELATED"/>
    <property type="match status" value="1"/>
</dbReference>
<sequence>MKNIPIGEVLKDYGYINEEQLQRALAEQKKDRSKRLGQHLIDLGFISENQMLKALSDKLNEPMVDLNEEKIEVDAVAKIPKALAQKYNLIAISENNGRLTVVTSDPLNFYGIEDVRLVTGMNISVCLCEKAAIDRAIDYYYAEIKAREAANVANENVVSFEFDDTELYNSEEDDTPVVKLFNSLLTRGYNANASDIHIEPFEDKTMVRMRIDGMIVDYVQLAKNLHQSLIVRIKIVSNMDIAEKRVPQDGHFLTTIEGIRMNLRVSVIPTVYGEKAVLRFLNSNTPILNEKQYGMNTDNYAKMCRMMEMPHGIIYITGPTGSGKTTTLYMILETLAKRQVNIATIEDPVEKNIERVNQMQINTMAGLTFERGLRALLRQDPDIILVGETRDAETASISVRAAITGHLVLSSLHTNDAISSIVRLEDMGIEPYLIANSLVGSVSQRLVRTICPHCREKLKATQLERQVLGKEIEYVYRGAGCHHCNQTGYKGRTAVHEIILIDKEMRRMISSHRDIDDIYAYVKKSQQLHTLKDEAVELVINGQTTMDELYKITAYSD</sequence>
<dbReference type="InterPro" id="IPR037257">
    <property type="entry name" value="T2SS_E_N_sf"/>
</dbReference>
<accession>A0A099I6W8</accession>
<dbReference type="RefSeq" id="WP_044905008.1">
    <property type="nucleotide sequence ID" value="NZ_JQIF01000039.1"/>
</dbReference>
<name>A0A099I6W8_CLOIN</name>
<dbReference type="InterPro" id="IPR003593">
    <property type="entry name" value="AAA+_ATPase"/>
</dbReference>
<dbReference type="Pfam" id="PF05157">
    <property type="entry name" value="MshEN"/>
    <property type="match status" value="1"/>
</dbReference>